<proteinExistence type="predicted"/>
<dbReference type="InterPro" id="IPR002376">
    <property type="entry name" value="Formyl_transf_N"/>
</dbReference>
<dbReference type="Pfam" id="PF00551">
    <property type="entry name" value="Formyl_trans_N"/>
    <property type="match status" value="1"/>
</dbReference>
<dbReference type="GO" id="GO:0004479">
    <property type="term" value="F:methionyl-tRNA formyltransferase activity"/>
    <property type="evidence" value="ECO:0007669"/>
    <property type="project" value="TreeGrafter"/>
</dbReference>
<dbReference type="Proteomes" id="UP000307943">
    <property type="component" value="Unassembled WGS sequence"/>
</dbReference>
<keyword evidence="3" id="KW-1185">Reference proteome</keyword>
<evidence type="ECO:0000259" key="1">
    <source>
        <dbReference type="Pfam" id="PF00551"/>
    </source>
</evidence>
<sequence>MSQPSFEIKGVVCSKAPMTKWREAVGDRDMLPAATQYGIPILTMEDVLTIQADLGLSVRFHQILKQSHLDRFSMGVINLHGAPLPEMRGSMTDAMAIIENRDYYGTSLHWMDTGIDSGNILAVERFPITSEDTVYDLFVRSNRIGLELIQTKLNAIIRGDIHGESQEMLLSSTGRTSKTYTKKEVMAWKRVVPETREEQLWRVVRAFQFPGQEPAYIETREGRIYLSAGSNNKGLGEMSLSEG</sequence>
<dbReference type="PANTHER" id="PTHR11138">
    <property type="entry name" value="METHIONYL-TRNA FORMYLTRANSFERASE"/>
    <property type="match status" value="1"/>
</dbReference>
<dbReference type="GO" id="GO:0005829">
    <property type="term" value="C:cytosol"/>
    <property type="evidence" value="ECO:0007669"/>
    <property type="project" value="TreeGrafter"/>
</dbReference>
<protein>
    <submittedName>
        <fullName evidence="2">Formyl transferase</fullName>
    </submittedName>
</protein>
<keyword evidence="2" id="KW-0808">Transferase</keyword>
<feature type="domain" description="Formyl transferase N-terminal" evidence="1">
    <location>
        <begin position="46"/>
        <end position="142"/>
    </location>
</feature>
<dbReference type="InterPro" id="IPR036477">
    <property type="entry name" value="Formyl_transf_N_sf"/>
</dbReference>
<comment type="caution">
    <text evidence="2">The sequence shown here is derived from an EMBL/GenBank/DDBJ whole genome shotgun (WGS) entry which is preliminary data.</text>
</comment>
<dbReference type="EMBL" id="VDCQ01000009">
    <property type="protein sequence ID" value="TNJ66748.1"/>
    <property type="molecule type" value="Genomic_DNA"/>
</dbReference>
<dbReference type="CDD" id="cd08369">
    <property type="entry name" value="FMT_core"/>
    <property type="match status" value="1"/>
</dbReference>
<dbReference type="OrthoDB" id="9802815at2"/>
<reference evidence="2 3" key="1">
    <citation type="submission" date="2019-05" db="EMBL/GenBank/DDBJ databases">
        <title>We sequenced the genome of Paenibacillus hemerocallicola KCTC 33185 for further insight into its adaptation and study the phylogeny of Paenibacillus.</title>
        <authorList>
            <person name="Narsing Rao M.P."/>
        </authorList>
    </citation>
    <scope>NUCLEOTIDE SEQUENCE [LARGE SCALE GENOMIC DNA]</scope>
    <source>
        <strain evidence="2 3">KCTC 33185</strain>
    </source>
</reference>
<evidence type="ECO:0000313" key="2">
    <source>
        <dbReference type="EMBL" id="TNJ66748.1"/>
    </source>
</evidence>
<accession>A0A5C4TCE7</accession>
<evidence type="ECO:0000313" key="3">
    <source>
        <dbReference type="Proteomes" id="UP000307943"/>
    </source>
</evidence>
<dbReference type="Gene3D" id="3.40.50.12230">
    <property type="match status" value="1"/>
</dbReference>
<dbReference type="SUPFAM" id="SSF53328">
    <property type="entry name" value="Formyltransferase"/>
    <property type="match status" value="1"/>
</dbReference>
<dbReference type="PANTHER" id="PTHR11138:SF5">
    <property type="entry name" value="METHIONYL-TRNA FORMYLTRANSFERASE, MITOCHONDRIAL"/>
    <property type="match status" value="1"/>
</dbReference>
<dbReference type="AlphaFoldDB" id="A0A5C4TCE7"/>
<organism evidence="2 3">
    <name type="scientific">Paenibacillus hemerocallicola</name>
    <dbReference type="NCBI Taxonomy" id="1172614"/>
    <lineage>
        <taxon>Bacteria</taxon>
        <taxon>Bacillati</taxon>
        <taxon>Bacillota</taxon>
        <taxon>Bacilli</taxon>
        <taxon>Bacillales</taxon>
        <taxon>Paenibacillaceae</taxon>
        <taxon>Paenibacillus</taxon>
    </lineage>
</organism>
<name>A0A5C4TCE7_9BACL</name>
<gene>
    <name evidence="2" type="ORF">FE784_09025</name>
</gene>